<evidence type="ECO:0000259" key="5">
    <source>
        <dbReference type="PROSITE" id="PS51999"/>
    </source>
</evidence>
<keyword evidence="1" id="KW-0479">Metal-binding</keyword>
<protein>
    <recommendedName>
        <fullName evidence="5">GRF-type domain-containing protein</fullName>
    </recommendedName>
</protein>
<evidence type="ECO:0000313" key="7">
    <source>
        <dbReference type="Proteomes" id="UP000032141"/>
    </source>
</evidence>
<dbReference type="Pfam" id="PF06839">
    <property type="entry name" value="Zn_ribbon_GRF"/>
    <property type="match status" value="1"/>
</dbReference>
<evidence type="ECO:0000313" key="6">
    <source>
        <dbReference type="EnsemblPlants" id="Bo9g034140.1"/>
    </source>
</evidence>
<dbReference type="Gramene" id="Bo9g034140.1">
    <property type="protein sequence ID" value="Bo9g034140.1"/>
    <property type="gene ID" value="Bo9g034140"/>
</dbReference>
<dbReference type="GO" id="GO:0008270">
    <property type="term" value="F:zinc ion binding"/>
    <property type="evidence" value="ECO:0007669"/>
    <property type="project" value="UniProtKB-KW"/>
</dbReference>
<sequence>MKYAYYASSSHGREDGVREHGCCKKRWHRINEDVNKFCASYSAAERQMRSGETDTDVLKKAHDSFFSDQEHKYEQKWLSLTTPTAGGVSKRKNVEINSQTSTNEGFVDIESRPECVKAAKAKRNTGKGKSVAEIATVWEMKKDDLVRKERLSRLAILDTLLGKTQPFSEAEDVVKNKLLADYTQPSDDEDLFGNNDDIDYSETDDLIRRDQAELSLECSSQVHYPPQPEVDFGFSQVCYCGAKPLLATSNTRQDQGRRYYTCAKKDDGECHVYKWWDEALMEEMRARDIHVLQLGEKVESLTLLTDYDTEQKIRNLEKIVGDMAK</sequence>
<dbReference type="AlphaFoldDB" id="A0A0D3E4H1"/>
<keyword evidence="7" id="KW-1185">Reference proteome</keyword>
<reference evidence="6" key="2">
    <citation type="submission" date="2015-03" db="UniProtKB">
        <authorList>
            <consortium name="EnsemblPlants"/>
        </authorList>
    </citation>
    <scope>IDENTIFICATION</scope>
</reference>
<dbReference type="eggNOG" id="ENOG502S2Y6">
    <property type="taxonomic scope" value="Eukaryota"/>
</dbReference>
<dbReference type="PROSITE" id="PS51999">
    <property type="entry name" value="ZF_GRF"/>
    <property type="match status" value="1"/>
</dbReference>
<dbReference type="HOGENOM" id="CLU_012390_9_0_1"/>
<proteinExistence type="predicted"/>
<organism evidence="6 7">
    <name type="scientific">Brassica oleracea var. oleracea</name>
    <dbReference type="NCBI Taxonomy" id="109376"/>
    <lineage>
        <taxon>Eukaryota</taxon>
        <taxon>Viridiplantae</taxon>
        <taxon>Streptophyta</taxon>
        <taxon>Embryophyta</taxon>
        <taxon>Tracheophyta</taxon>
        <taxon>Spermatophyta</taxon>
        <taxon>Magnoliopsida</taxon>
        <taxon>eudicotyledons</taxon>
        <taxon>Gunneridae</taxon>
        <taxon>Pentapetalae</taxon>
        <taxon>rosids</taxon>
        <taxon>malvids</taxon>
        <taxon>Brassicales</taxon>
        <taxon>Brassicaceae</taxon>
        <taxon>Brassiceae</taxon>
        <taxon>Brassica</taxon>
    </lineage>
</organism>
<reference evidence="6 7" key="1">
    <citation type="journal article" date="2014" name="Genome Biol.">
        <title>Transcriptome and methylome profiling reveals relics of genome dominance in the mesopolyploid Brassica oleracea.</title>
        <authorList>
            <person name="Parkin I.A."/>
            <person name="Koh C."/>
            <person name="Tang H."/>
            <person name="Robinson S.J."/>
            <person name="Kagale S."/>
            <person name="Clarke W.E."/>
            <person name="Town C.D."/>
            <person name="Nixon J."/>
            <person name="Krishnakumar V."/>
            <person name="Bidwell S.L."/>
            <person name="Denoeud F."/>
            <person name="Belcram H."/>
            <person name="Links M.G."/>
            <person name="Just J."/>
            <person name="Clarke C."/>
            <person name="Bender T."/>
            <person name="Huebert T."/>
            <person name="Mason A.S."/>
            <person name="Pires J.C."/>
            <person name="Barker G."/>
            <person name="Moore J."/>
            <person name="Walley P.G."/>
            <person name="Manoli S."/>
            <person name="Batley J."/>
            <person name="Edwards D."/>
            <person name="Nelson M.N."/>
            <person name="Wang X."/>
            <person name="Paterson A.H."/>
            <person name="King G."/>
            <person name="Bancroft I."/>
            <person name="Chalhoub B."/>
            <person name="Sharpe A.G."/>
        </authorList>
    </citation>
    <scope>NUCLEOTIDE SEQUENCE</scope>
    <source>
        <strain evidence="6 7">cv. TO1000</strain>
    </source>
</reference>
<keyword evidence="3" id="KW-0862">Zinc</keyword>
<evidence type="ECO:0000256" key="1">
    <source>
        <dbReference type="ARBA" id="ARBA00022723"/>
    </source>
</evidence>
<dbReference type="Proteomes" id="UP000032141">
    <property type="component" value="Chromosome C9"/>
</dbReference>
<feature type="domain" description="GRF-type" evidence="5">
    <location>
        <begin position="238"/>
        <end position="279"/>
    </location>
</feature>
<evidence type="ECO:0000256" key="3">
    <source>
        <dbReference type="ARBA" id="ARBA00022833"/>
    </source>
</evidence>
<accession>A0A0D3E4H1</accession>
<evidence type="ECO:0000256" key="2">
    <source>
        <dbReference type="ARBA" id="ARBA00022771"/>
    </source>
</evidence>
<dbReference type="PANTHER" id="PTHR45023:SF4">
    <property type="entry name" value="GLYCINE-RICH PROTEIN-RELATED"/>
    <property type="match status" value="1"/>
</dbReference>
<name>A0A0D3E4H1_BRAOL</name>
<dbReference type="InterPro" id="IPR010666">
    <property type="entry name" value="Znf_GRF"/>
</dbReference>
<dbReference type="PANTHER" id="PTHR45023">
    <property type="match status" value="1"/>
</dbReference>
<evidence type="ECO:0000256" key="4">
    <source>
        <dbReference type="PROSITE-ProRule" id="PRU01343"/>
    </source>
</evidence>
<keyword evidence="2 4" id="KW-0863">Zinc-finger</keyword>
<dbReference type="EnsemblPlants" id="Bo9g034140.1">
    <property type="protein sequence ID" value="Bo9g034140.1"/>
    <property type="gene ID" value="Bo9g034140"/>
</dbReference>